<dbReference type="AlphaFoldDB" id="A0A158G4Z7"/>
<dbReference type="PANTHER" id="PTHR42756">
    <property type="entry name" value="TRANSCRIPTIONAL REGULATOR, MARR"/>
    <property type="match status" value="1"/>
</dbReference>
<dbReference type="CDD" id="cd00090">
    <property type="entry name" value="HTH_ARSR"/>
    <property type="match status" value="1"/>
</dbReference>
<evidence type="ECO:0000256" key="3">
    <source>
        <dbReference type="ARBA" id="ARBA00023163"/>
    </source>
</evidence>
<dbReference type="PRINTS" id="PR00598">
    <property type="entry name" value="HTHMARR"/>
</dbReference>
<keyword evidence="7" id="KW-1185">Reference proteome</keyword>
<dbReference type="InterPro" id="IPR000835">
    <property type="entry name" value="HTH_MarR-typ"/>
</dbReference>
<evidence type="ECO:0000313" key="6">
    <source>
        <dbReference type="EMBL" id="SAL26937.1"/>
    </source>
</evidence>
<dbReference type="Gene3D" id="1.10.10.10">
    <property type="entry name" value="Winged helix-like DNA-binding domain superfamily/Winged helix DNA-binding domain"/>
    <property type="match status" value="1"/>
</dbReference>
<dbReference type="OrthoDB" id="5951092at2"/>
<keyword evidence="1" id="KW-0805">Transcription regulation</keyword>
<accession>A0A158G4Z7</accession>
<dbReference type="SMART" id="SM00347">
    <property type="entry name" value="HTH_MARR"/>
    <property type="match status" value="1"/>
</dbReference>
<gene>
    <name evidence="6" type="ORF">AWB68_01263</name>
</gene>
<protein>
    <submittedName>
        <fullName evidence="6">MarR family transcriptional regulator</fullName>
    </submittedName>
</protein>
<evidence type="ECO:0000259" key="5">
    <source>
        <dbReference type="PROSITE" id="PS50995"/>
    </source>
</evidence>
<dbReference type="GO" id="GO:0003700">
    <property type="term" value="F:DNA-binding transcription factor activity"/>
    <property type="evidence" value="ECO:0007669"/>
    <property type="project" value="InterPro"/>
</dbReference>
<evidence type="ECO:0000313" key="7">
    <source>
        <dbReference type="Proteomes" id="UP000054770"/>
    </source>
</evidence>
<comment type="caution">
    <text evidence="6">The sequence shown here is derived from an EMBL/GenBank/DDBJ whole genome shotgun (WGS) entry which is preliminary data.</text>
</comment>
<evidence type="ECO:0000256" key="4">
    <source>
        <dbReference type="SAM" id="MobiDB-lite"/>
    </source>
</evidence>
<dbReference type="InterPro" id="IPR036388">
    <property type="entry name" value="WH-like_DNA-bd_sf"/>
</dbReference>
<keyword evidence="3" id="KW-0804">Transcription</keyword>
<feature type="region of interest" description="Disordered" evidence="4">
    <location>
        <begin position="1"/>
        <end position="32"/>
    </location>
</feature>
<feature type="domain" description="HTH marR-type" evidence="5">
    <location>
        <begin position="34"/>
        <end position="170"/>
    </location>
</feature>
<dbReference type="EMBL" id="FCON02000009">
    <property type="protein sequence ID" value="SAL26937.1"/>
    <property type="molecule type" value="Genomic_DNA"/>
</dbReference>
<dbReference type="RefSeq" id="WP_087643488.1">
    <property type="nucleotide sequence ID" value="NZ_FCON02000009.1"/>
</dbReference>
<dbReference type="PANTHER" id="PTHR42756:SF1">
    <property type="entry name" value="TRANSCRIPTIONAL REPRESSOR OF EMRAB OPERON"/>
    <property type="match status" value="1"/>
</dbReference>
<name>A0A158G4Z7_9BURK</name>
<reference evidence="6" key="1">
    <citation type="submission" date="2016-01" db="EMBL/GenBank/DDBJ databases">
        <authorList>
            <person name="Peeters C."/>
        </authorList>
    </citation>
    <scope>NUCLEOTIDE SEQUENCE [LARGE SCALE GENOMIC DNA]</scope>
    <source>
        <strain evidence="6">LMG 22940</strain>
    </source>
</reference>
<evidence type="ECO:0000256" key="1">
    <source>
        <dbReference type="ARBA" id="ARBA00023015"/>
    </source>
</evidence>
<dbReference type="InterPro" id="IPR036390">
    <property type="entry name" value="WH_DNA-bd_sf"/>
</dbReference>
<sequence>MPKSNSTATKAKMDVAIRPGPGRVPGAKRSSDVFDDRGRTVPWMARTVHRLYDAQGQKILDRENLAIAHWYYLRVLAERGELNQLELSKRVGIASTTAVPALDNLEKRGFVQRTRDPNDRRKYFINLQDEGKRLVDEMLPELTDMISASLDGITQKDMQVFWKVMHQIENNLMQISQGDSVVD</sequence>
<dbReference type="Pfam" id="PF01047">
    <property type="entry name" value="MarR"/>
    <property type="match status" value="1"/>
</dbReference>
<dbReference type="PROSITE" id="PS50995">
    <property type="entry name" value="HTH_MARR_2"/>
    <property type="match status" value="1"/>
</dbReference>
<dbReference type="GO" id="GO:0003677">
    <property type="term" value="F:DNA binding"/>
    <property type="evidence" value="ECO:0007669"/>
    <property type="project" value="UniProtKB-KW"/>
</dbReference>
<keyword evidence="2" id="KW-0238">DNA-binding</keyword>
<proteinExistence type="predicted"/>
<dbReference type="InterPro" id="IPR011991">
    <property type="entry name" value="ArsR-like_HTH"/>
</dbReference>
<dbReference type="Proteomes" id="UP000054770">
    <property type="component" value="Unassembled WGS sequence"/>
</dbReference>
<evidence type="ECO:0000256" key="2">
    <source>
        <dbReference type="ARBA" id="ARBA00023125"/>
    </source>
</evidence>
<dbReference type="SUPFAM" id="SSF46785">
    <property type="entry name" value="Winged helix' DNA-binding domain"/>
    <property type="match status" value="1"/>
</dbReference>
<organism evidence="6 7">
    <name type="scientific">Caballeronia choica</name>
    <dbReference type="NCBI Taxonomy" id="326476"/>
    <lineage>
        <taxon>Bacteria</taxon>
        <taxon>Pseudomonadati</taxon>
        <taxon>Pseudomonadota</taxon>
        <taxon>Betaproteobacteria</taxon>
        <taxon>Burkholderiales</taxon>
        <taxon>Burkholderiaceae</taxon>
        <taxon>Caballeronia</taxon>
    </lineage>
</organism>